<evidence type="ECO:0000256" key="3">
    <source>
        <dbReference type="ARBA" id="ARBA00022777"/>
    </source>
</evidence>
<dbReference type="Pfam" id="PF07804">
    <property type="entry name" value="HipA_C"/>
    <property type="match status" value="1"/>
</dbReference>
<accession>A0A139LGW9</accession>
<evidence type="ECO:0000313" key="7">
    <source>
        <dbReference type="EMBL" id="SDH16313.1"/>
    </source>
</evidence>
<keyword evidence="2" id="KW-0808">Transferase</keyword>
<dbReference type="InterPro" id="IPR017508">
    <property type="entry name" value="HipA_N1"/>
</dbReference>
<name>A0A139LGW9_BACOV</name>
<reference evidence="6" key="3">
    <citation type="submission" date="2022-10" db="EMBL/GenBank/DDBJ databases">
        <title>Human gut microbiome strain richness.</title>
        <authorList>
            <person name="Chen-Liaw A."/>
        </authorList>
    </citation>
    <scope>NUCLEOTIDE SEQUENCE</scope>
    <source>
        <strain evidence="6">BSD2780120875st1_E1_BSD2780120875_150330</strain>
    </source>
</reference>
<reference evidence="7" key="1">
    <citation type="submission" date="2016-10" db="EMBL/GenBank/DDBJ databases">
        <authorList>
            <person name="de Groot N.N."/>
        </authorList>
    </citation>
    <scope>NUCLEOTIDE SEQUENCE [LARGE SCALE GENOMIC DNA]</scope>
    <source>
        <strain evidence="7">NLAE-zl-C57</strain>
    </source>
</reference>
<dbReference type="EMBL" id="JAQNZF010000022">
    <property type="protein sequence ID" value="MDC2743790.1"/>
    <property type="molecule type" value="Genomic_DNA"/>
</dbReference>
<organism evidence="7 8">
    <name type="scientific">Bacteroides ovatus</name>
    <dbReference type="NCBI Taxonomy" id="28116"/>
    <lineage>
        <taxon>Bacteria</taxon>
        <taxon>Pseudomonadati</taxon>
        <taxon>Bacteroidota</taxon>
        <taxon>Bacteroidia</taxon>
        <taxon>Bacteroidales</taxon>
        <taxon>Bacteroidaceae</taxon>
        <taxon>Bacteroides</taxon>
    </lineage>
</organism>
<comment type="similarity">
    <text evidence="1">Belongs to the HipA Ser/Thr kinase family.</text>
</comment>
<dbReference type="PATRIC" id="fig|28116.10.peg.822"/>
<evidence type="ECO:0000313" key="8">
    <source>
        <dbReference type="Proteomes" id="UP000181870"/>
    </source>
</evidence>
<dbReference type="Pfam" id="PF13657">
    <property type="entry name" value="Couple_hipA"/>
    <property type="match status" value="1"/>
</dbReference>
<dbReference type="GO" id="GO:0004674">
    <property type="term" value="F:protein serine/threonine kinase activity"/>
    <property type="evidence" value="ECO:0007669"/>
    <property type="project" value="TreeGrafter"/>
</dbReference>
<dbReference type="PANTHER" id="PTHR37419:SF8">
    <property type="entry name" value="TOXIN YJJJ"/>
    <property type="match status" value="1"/>
</dbReference>
<feature type="domain" description="HipA-like C-terminal" evidence="4">
    <location>
        <begin position="170"/>
        <end position="384"/>
    </location>
</feature>
<dbReference type="AlphaFoldDB" id="A0A139LGW9"/>
<dbReference type="PANTHER" id="PTHR37419">
    <property type="entry name" value="SERINE/THREONINE-PROTEIN KINASE TOXIN HIPA"/>
    <property type="match status" value="1"/>
</dbReference>
<reference evidence="8" key="2">
    <citation type="submission" date="2016-10" db="EMBL/GenBank/DDBJ databases">
        <authorList>
            <person name="Varghese N."/>
            <person name="Submissions S."/>
        </authorList>
    </citation>
    <scope>NUCLEOTIDE SEQUENCE [LARGE SCALE GENOMIC DNA]</scope>
    <source>
        <strain evidence="8">NLAE-zl-C57</strain>
    </source>
</reference>
<gene>
    <name evidence="6" type="ORF">PO382_16325</name>
    <name evidence="7" type="ORF">SAMN05192582_100258</name>
</gene>
<dbReference type="Proteomes" id="UP000181870">
    <property type="component" value="Unassembled WGS sequence"/>
</dbReference>
<dbReference type="GO" id="GO:0005829">
    <property type="term" value="C:cytosol"/>
    <property type="evidence" value="ECO:0007669"/>
    <property type="project" value="TreeGrafter"/>
</dbReference>
<dbReference type="Gene3D" id="1.10.1070.20">
    <property type="match status" value="1"/>
</dbReference>
<proteinExistence type="inferred from homology"/>
<dbReference type="InterPro" id="IPR012893">
    <property type="entry name" value="HipA-like_C"/>
</dbReference>
<evidence type="ECO:0000259" key="4">
    <source>
        <dbReference type="Pfam" id="PF07804"/>
    </source>
</evidence>
<feature type="domain" description="HipA N-terminal subdomain 1" evidence="5">
    <location>
        <begin position="7"/>
        <end position="120"/>
    </location>
</feature>
<protein>
    <submittedName>
        <fullName evidence="7">Serine/threonine-protein kinase HipA</fullName>
    </submittedName>
    <submittedName>
        <fullName evidence="6">Type II toxin-antitoxin system HipA family toxin</fullName>
    </submittedName>
</protein>
<dbReference type="InterPro" id="IPR052028">
    <property type="entry name" value="HipA_Ser/Thr_kinase"/>
</dbReference>
<keyword evidence="3 7" id="KW-0418">Kinase</keyword>
<evidence type="ECO:0000256" key="1">
    <source>
        <dbReference type="ARBA" id="ARBA00010164"/>
    </source>
</evidence>
<sequence length="519" mass="59310">MENNIVNVMLWGEEVGKLYWDERNRRAIFNYHPDFVKKGLEIAPLTASVKGGAAKGMPISGNKDKLYQGLPPFLADSLPDRWGNMVFDRWAAQNRIPKRMLTPVDKLSFIGKRGMGAFEFVPATPGLESSSALQIDSLYQLSRRIFEEREEVSVQEDETLHLQSIYEVGTSAGGQHPKAIIAIHETTHDIRSGQVPLPEGYTYYILKFSEGEDFPFTQMEMAYYEMAKEAGVTMMPSRLIEIEGKYHFLTERYDRINGEKVHTQTLAAMNPDATSYEDLFEVCRRLNIPASEQSELYRRMVFNVMGGNVDDHIKNFSFLMEKDGKWHITPAYDVTFTTNLDGAAYENIHCMSIAGKNDEIVEDDLLQFAKLNGIKNAKKIIDEVGIAIGHFYDHASDLQIDDYWKNRIEQYLSSLVPLEIGEAMRHYLPTLVEPYETEDNLQVSEVNIIENTRHDFRIEAMINGKRQKYIAGRKSDLAAEIIAKGRNKMPTEDKKALVERLLLPLARRDSEKTNSNSRR</sequence>
<evidence type="ECO:0000256" key="2">
    <source>
        <dbReference type="ARBA" id="ARBA00022679"/>
    </source>
</evidence>
<evidence type="ECO:0000313" key="6">
    <source>
        <dbReference type="EMBL" id="MDC2743790.1"/>
    </source>
</evidence>
<dbReference type="EMBL" id="FNDO01000002">
    <property type="protein sequence ID" value="SDH16313.1"/>
    <property type="molecule type" value="Genomic_DNA"/>
</dbReference>
<dbReference type="RefSeq" id="WP_032849335.1">
    <property type="nucleotide sequence ID" value="NZ_CAAKNR010000155.1"/>
</dbReference>
<evidence type="ECO:0000259" key="5">
    <source>
        <dbReference type="Pfam" id="PF13657"/>
    </source>
</evidence>
<dbReference type="Proteomes" id="UP001219389">
    <property type="component" value="Unassembled WGS sequence"/>
</dbReference>